<dbReference type="GO" id="GO:0016538">
    <property type="term" value="F:cyclin-dependent protein serine/threonine kinase regulator activity"/>
    <property type="evidence" value="ECO:0007669"/>
    <property type="project" value="TreeGrafter"/>
</dbReference>
<sequence>MTTAGEFPSATLRGDSACSSASTSFSAASVWSDAASQSSDDSSSSTYSSDLDPSDSYFVKRRQSDNSLTKICCIPAPQKQQTHPPLQHQQQQHHHQQQQQQNAIVVPAELRQNPRRTTGPGRVASLVRQSDRRVNFVDSLVDSSTQIVETIWPYGSKNGLSLRTFIQETLRRSRTSYSTLQVALYYLILIKPHVPRYGLTPEQLHSCFADNLALLDGRRMFLSALILASKYLQDRNYSSRAWSKITGLTTQEINQNEMSFLISINWKLHITNEVFRRWTEIVLKHTPPPSPPSPGIAPMVMAQPSSDWRRIILELRPDLSNIEALIPTPAMVPTPAPSPTSSPAPYTPSDLYASSPRSILNYPIHQGALCKRPSLELKLSGSLAVPPTPPAHDSSKFSGRLAPVLSAFPTPSVTPRNPPARSSGPFMGLAKPQATTFLEPLDLDRISDLPTCSRVSAVRCRPQFCNSFSNATLPSPESMILDSSRSSRSSSISSASSLASATLNTGLLNLSEGPSQCSDDTGKGLGQKFPTTQRFADCGITSFTSSPEQYASKNEYLPLKRSATHEQRLENMVRYSESDAAQALQELHDFPRLSGAGDAITPAPRRSGLKRERGLSIEGPRAASGGELLQDPAAASWSECPVRHSRKADGITLYAPVPVHALQATSKRICLSG</sequence>
<accession>A0A0M8N184</accession>
<dbReference type="EMBL" id="LGSR01000022">
    <property type="protein sequence ID" value="KOS17671.1"/>
    <property type="molecule type" value="Genomic_DNA"/>
</dbReference>
<keyword evidence="3" id="KW-1185">Reference proteome</keyword>
<name>A0A0M8N184_ESCWE</name>
<dbReference type="Proteomes" id="UP000053831">
    <property type="component" value="Unassembled WGS sequence"/>
</dbReference>
<dbReference type="PANTHER" id="PTHR15615">
    <property type="match status" value="1"/>
</dbReference>
<feature type="compositionally biased region" description="Low complexity" evidence="1">
    <location>
        <begin position="29"/>
        <end position="56"/>
    </location>
</feature>
<feature type="region of interest" description="Disordered" evidence="1">
    <location>
        <begin position="1"/>
        <end position="20"/>
    </location>
</feature>
<proteinExistence type="predicted"/>
<dbReference type="CDD" id="cd20557">
    <property type="entry name" value="CYCLIN_ScPCL1-like"/>
    <property type="match status" value="1"/>
</dbReference>
<feature type="region of interest" description="Disordered" evidence="1">
    <location>
        <begin position="29"/>
        <end position="57"/>
    </location>
</feature>
<evidence type="ECO:0000313" key="2">
    <source>
        <dbReference type="EMBL" id="KOS17671.1"/>
    </source>
</evidence>
<dbReference type="AlphaFoldDB" id="A0A0M8N184"/>
<gene>
    <name evidence="2" type="ORF">ESCO_003243</name>
</gene>
<evidence type="ECO:0000313" key="3">
    <source>
        <dbReference type="Proteomes" id="UP000053831"/>
    </source>
</evidence>
<dbReference type="PANTHER" id="PTHR15615:SF36">
    <property type="entry name" value="PHO85 CYCLIN-5"/>
    <property type="match status" value="1"/>
</dbReference>
<dbReference type="GO" id="GO:0005634">
    <property type="term" value="C:nucleus"/>
    <property type="evidence" value="ECO:0007669"/>
    <property type="project" value="TreeGrafter"/>
</dbReference>
<dbReference type="STRING" id="150374.A0A0M8N184"/>
<dbReference type="InterPro" id="IPR013922">
    <property type="entry name" value="Cyclin_PHO80-like"/>
</dbReference>
<dbReference type="Gene3D" id="1.10.472.10">
    <property type="entry name" value="Cyclin-like"/>
    <property type="match status" value="1"/>
</dbReference>
<dbReference type="GO" id="GO:0000307">
    <property type="term" value="C:cyclin-dependent protein kinase holoenzyme complex"/>
    <property type="evidence" value="ECO:0007669"/>
    <property type="project" value="TreeGrafter"/>
</dbReference>
<protein>
    <submittedName>
        <fullName evidence="2">G1/S-specific cyclin pas1</fullName>
    </submittedName>
</protein>
<organism evidence="2 3">
    <name type="scientific">Escovopsis weberi</name>
    <dbReference type="NCBI Taxonomy" id="150374"/>
    <lineage>
        <taxon>Eukaryota</taxon>
        <taxon>Fungi</taxon>
        <taxon>Dikarya</taxon>
        <taxon>Ascomycota</taxon>
        <taxon>Pezizomycotina</taxon>
        <taxon>Sordariomycetes</taxon>
        <taxon>Hypocreomycetidae</taxon>
        <taxon>Hypocreales</taxon>
        <taxon>Hypocreaceae</taxon>
        <taxon>Escovopsis</taxon>
    </lineage>
</organism>
<feature type="compositionally biased region" description="Low complexity" evidence="1">
    <location>
        <begin position="78"/>
        <end position="90"/>
    </location>
</feature>
<dbReference type="Pfam" id="PF08613">
    <property type="entry name" value="Cyclin"/>
    <property type="match status" value="1"/>
</dbReference>
<comment type="caution">
    <text evidence="2">The sequence shown here is derived from an EMBL/GenBank/DDBJ whole genome shotgun (WGS) entry which is preliminary data.</text>
</comment>
<evidence type="ECO:0000256" key="1">
    <source>
        <dbReference type="SAM" id="MobiDB-lite"/>
    </source>
</evidence>
<reference evidence="2 3" key="1">
    <citation type="submission" date="2015-07" db="EMBL/GenBank/DDBJ databases">
        <title>The genome of the fungus Escovopsis weberi, a specialized disease agent of ant agriculture.</title>
        <authorList>
            <person name="de Man T.J."/>
            <person name="Stajich J.E."/>
            <person name="Kubicek C.P."/>
            <person name="Chenthamara K."/>
            <person name="Atanasova L."/>
            <person name="Druzhinina I.S."/>
            <person name="Birnbaum S."/>
            <person name="Barribeau S.M."/>
            <person name="Teiling C."/>
            <person name="Suen G."/>
            <person name="Currie C."/>
            <person name="Gerardo N.M."/>
        </authorList>
    </citation>
    <scope>NUCLEOTIDE SEQUENCE [LARGE SCALE GENOMIC DNA]</scope>
</reference>
<dbReference type="OrthoDB" id="286814at2759"/>
<dbReference type="GO" id="GO:0019901">
    <property type="term" value="F:protein kinase binding"/>
    <property type="evidence" value="ECO:0007669"/>
    <property type="project" value="InterPro"/>
</dbReference>
<feature type="region of interest" description="Disordered" evidence="1">
    <location>
        <begin position="78"/>
        <end position="102"/>
    </location>
</feature>